<sequence length="124" mass="14250">MKPSSSDLQMLIKIDPGKDNGTDSAEVVGYNEIQSSSFETEKIYSLEFLPWQEWLAMEIHPFTILNFNELEIFSHVIYEMTFAGFDEHTIQQKFSHMEETVKKIKQGEIKGSTLSLKDLLDGLD</sequence>
<protein>
    <submittedName>
        <fullName evidence="1">Uncharacterized protein</fullName>
    </submittedName>
</protein>
<accession>A0AAP2CEZ5</accession>
<dbReference type="Proteomes" id="UP001319104">
    <property type="component" value="Unassembled WGS sequence"/>
</dbReference>
<organism evidence="1 2">
    <name type="scientific">Litoribacter ruber</name>
    <dbReference type="NCBI Taxonomy" id="702568"/>
    <lineage>
        <taxon>Bacteria</taxon>
        <taxon>Pseudomonadati</taxon>
        <taxon>Bacteroidota</taxon>
        <taxon>Cytophagia</taxon>
        <taxon>Cytophagales</taxon>
        <taxon>Cyclobacteriaceae</taxon>
        <taxon>Litoribacter</taxon>
    </lineage>
</organism>
<reference evidence="1 2" key="1">
    <citation type="submission" date="2021-05" db="EMBL/GenBank/DDBJ databases">
        <authorList>
            <person name="Zhang Z.D."/>
            <person name="Osman G."/>
        </authorList>
    </citation>
    <scope>NUCLEOTIDE SEQUENCE [LARGE SCALE GENOMIC DNA]</scope>
    <source>
        <strain evidence="1 2">KCTC 32217</strain>
    </source>
</reference>
<dbReference type="AlphaFoldDB" id="A0AAP2CEZ5"/>
<dbReference type="InterPro" id="IPR046687">
    <property type="entry name" value="DUF6557"/>
</dbReference>
<gene>
    <name evidence="1" type="ORF">KI659_00075</name>
</gene>
<dbReference type="EMBL" id="JAHCMY010000001">
    <property type="protein sequence ID" value="MBS9522400.1"/>
    <property type="molecule type" value="Genomic_DNA"/>
</dbReference>
<evidence type="ECO:0000313" key="2">
    <source>
        <dbReference type="Proteomes" id="UP001319104"/>
    </source>
</evidence>
<dbReference type="Pfam" id="PF20194">
    <property type="entry name" value="DUF6557"/>
    <property type="match status" value="1"/>
</dbReference>
<keyword evidence="2" id="KW-1185">Reference proteome</keyword>
<evidence type="ECO:0000313" key="1">
    <source>
        <dbReference type="EMBL" id="MBS9522400.1"/>
    </source>
</evidence>
<proteinExistence type="predicted"/>
<name>A0AAP2CEZ5_9BACT</name>
<comment type="caution">
    <text evidence="1">The sequence shown here is derived from an EMBL/GenBank/DDBJ whole genome shotgun (WGS) entry which is preliminary data.</text>
</comment>